<evidence type="ECO:0000313" key="3">
    <source>
        <dbReference type="Proteomes" id="UP000594121"/>
    </source>
</evidence>
<dbReference type="InParanoid" id="A0A7L9FFL5"/>
<dbReference type="RefSeq" id="WP_192818449.1">
    <property type="nucleotide sequence ID" value="NZ_CP062310.1"/>
</dbReference>
<evidence type="ECO:0000256" key="1">
    <source>
        <dbReference type="SAM" id="Phobius"/>
    </source>
</evidence>
<keyword evidence="1" id="KW-1133">Transmembrane helix</keyword>
<feature type="transmembrane region" description="Helical" evidence="1">
    <location>
        <begin position="466"/>
        <end position="484"/>
    </location>
</feature>
<organism evidence="2 3">
    <name type="scientific">Infirmifilum lucidum</name>
    <dbReference type="NCBI Taxonomy" id="2776706"/>
    <lineage>
        <taxon>Archaea</taxon>
        <taxon>Thermoproteota</taxon>
        <taxon>Thermoprotei</taxon>
        <taxon>Thermofilales</taxon>
        <taxon>Thermofilaceae</taxon>
        <taxon>Infirmifilum</taxon>
    </lineage>
</organism>
<keyword evidence="3" id="KW-1185">Reference proteome</keyword>
<keyword evidence="1" id="KW-0472">Membrane</keyword>
<dbReference type="Gene3D" id="1.10.390.10">
    <property type="entry name" value="Neutral Protease Domain 2"/>
    <property type="match status" value="1"/>
</dbReference>
<gene>
    <name evidence="2" type="ORF">IG193_06905</name>
</gene>
<name>A0A7L9FFL5_9CREN</name>
<dbReference type="EMBL" id="CP062310">
    <property type="protein sequence ID" value="QOJ78477.1"/>
    <property type="molecule type" value="Genomic_DNA"/>
</dbReference>
<dbReference type="GeneID" id="59149611"/>
<sequence>MRAGSARLLPVSLALIIVLGTVLASSRARGQSNVQVKAFINVEESGNATVTLVFKSQGEASLSFTLPKFEKYTVCNSYGNFQVKDLPSYAYFYYNSTIVLTPGANGTSMLYICYNFPYASLLSGNQGWFMSPMLVSSPPVQVEVYVRIPNVEVITLEFPRVLSLDRSGYRVYLLTPGERQLIPGRVVIEYKTTKQVQTVNFTKIRLAKFTIESPIYYRSLSERILEIAARAYERLQAISGVSMDHVHFKLYLPMERLGGISALGFVMGEDINAGGRGPIMLNLALIRYAPGYLETTVIHEMIHSFLGRAGVEANDQTRWFHEGLAQYISILVAQEIGINVSDYAGELYNASTALYKYVSGNFSFIQSWPSDPNLISSAYLASFYIVNNISSTFDGEEFIRSLFNAIKSYGKVRTSDDIVNVVNMAAGRNLAPLFRAWGFTGVRDWHGQADSPTTPPGNSAQRQAKFSVVVLFIGILIALITYTLNNRVQRELEVARSRSVFREKESDLALLDFCHVNY</sequence>
<dbReference type="SUPFAM" id="SSF55486">
    <property type="entry name" value="Metalloproteases ('zincins'), catalytic domain"/>
    <property type="match status" value="1"/>
</dbReference>
<dbReference type="InterPro" id="IPR027268">
    <property type="entry name" value="Peptidase_M4/M1_CTD_sf"/>
</dbReference>
<reference evidence="2 3" key="1">
    <citation type="submission" date="2020-10" db="EMBL/GenBank/DDBJ databases">
        <title>Thermofilum lucidum 3507LT sp. nov. a novel member of Thermofilaceae family isolated from Chile hot spring, and proposal of description order Thermofilales.</title>
        <authorList>
            <person name="Zayulina K.S."/>
            <person name="Elcheninov A.G."/>
            <person name="Toshchakov S.V."/>
            <person name="Kublanov I.V."/>
        </authorList>
    </citation>
    <scope>NUCLEOTIDE SEQUENCE [LARGE SCALE GENOMIC DNA]</scope>
    <source>
        <strain evidence="2 3">3507LT</strain>
    </source>
</reference>
<evidence type="ECO:0008006" key="4">
    <source>
        <dbReference type="Google" id="ProtNLM"/>
    </source>
</evidence>
<protein>
    <recommendedName>
        <fullName evidence="4">Peptidase M1 membrane alanine aminopeptidase domain-containing protein</fullName>
    </recommendedName>
</protein>
<keyword evidence="1" id="KW-0812">Transmembrane</keyword>
<proteinExistence type="predicted"/>
<dbReference type="AlphaFoldDB" id="A0A7L9FFL5"/>
<dbReference type="KEGG" id="thel:IG193_06905"/>
<evidence type="ECO:0000313" key="2">
    <source>
        <dbReference type="EMBL" id="QOJ78477.1"/>
    </source>
</evidence>
<accession>A0A7L9FFL5</accession>
<dbReference type="Proteomes" id="UP000594121">
    <property type="component" value="Chromosome"/>
</dbReference>